<dbReference type="PANTHER" id="PTHR10336:SF82">
    <property type="entry name" value="PHOSPHOINOSITIDE PHOSPHOLIPASE C"/>
    <property type="match status" value="1"/>
</dbReference>
<feature type="compositionally biased region" description="Basic and acidic residues" evidence="3">
    <location>
        <begin position="471"/>
        <end position="487"/>
    </location>
</feature>
<feature type="domain" description="C2" evidence="4">
    <location>
        <begin position="418"/>
        <end position="559"/>
    </location>
</feature>
<sequence>MAATDSPGLSESVLKNVKQYFETAKATDPNNKDGLDAFLKRLVDPASAKPLPIQADLSHPISHYFISSSHNTYLTGNQLWSKSSTDAYKDVLKRGCRCIEIDVWDGGSPASSGDEGKENKDVQKLTGLLKRGLGKLRGEDHALDHEALGLRPESPIDTSNQMPTPWRTTSGRAEPRVLHGYTATKEVPFRKVCETIQRYAFRSSDLPLIVSLEVHCDLEQQETMVEIMKDNWRQYLVSIPDNFSDQTPLPNLQDLKNKILIKVKYTPPETASAEKALARSSASVDVDQEHSDEESQVQPHKKGKICEALSNLGIYTRSCHFKAFTQPEAQIPSHVFALSEAKLRELQGDHGDALLTHNKSFLMRAYPKGTRVGSSNLDPGPFWRQGIQMVALNWQQMNASMMLNEAMFAETGGWTLKPPSLRTIEDNYPAIKPKNLSFSVRILSAQNLDQAAKSKPNAYVMCELHVESGTDGKKQQALSDGKDEDKKWKKRTAAHHSHDPDFSSENLEFKAINNVVPELSFVRFKVMDDVSLGRDRLLGWSCFRLDRFSQGIRLLPLSGGDAMLNSAALLIDAQYNLTD</sequence>
<keyword evidence="2" id="KW-0378">Hydrolase</keyword>
<dbReference type="InterPro" id="IPR000008">
    <property type="entry name" value="C2_dom"/>
</dbReference>
<dbReference type="PROSITE" id="PS50004">
    <property type="entry name" value="C2"/>
    <property type="match status" value="1"/>
</dbReference>
<dbReference type="GO" id="GO:0051209">
    <property type="term" value="P:release of sequestered calcium ion into cytosol"/>
    <property type="evidence" value="ECO:0007669"/>
    <property type="project" value="TreeGrafter"/>
</dbReference>
<comment type="catalytic activity">
    <reaction evidence="2">
        <text>a 1,2-diacyl-sn-glycero-3-phospho-(1D-myo-inositol-4,5-bisphosphate) + H2O = 1D-myo-inositol 1,4,5-trisphosphate + a 1,2-diacyl-sn-glycerol + H(+)</text>
        <dbReference type="Rhea" id="RHEA:33179"/>
        <dbReference type="ChEBI" id="CHEBI:15377"/>
        <dbReference type="ChEBI" id="CHEBI:15378"/>
        <dbReference type="ChEBI" id="CHEBI:17815"/>
        <dbReference type="ChEBI" id="CHEBI:58456"/>
        <dbReference type="ChEBI" id="CHEBI:203600"/>
        <dbReference type="EC" id="3.1.4.11"/>
    </reaction>
</comment>
<evidence type="ECO:0000313" key="6">
    <source>
        <dbReference type="EMBL" id="WPG97532.1"/>
    </source>
</evidence>
<dbReference type="EMBL" id="CP138580">
    <property type="protein sequence ID" value="WPG97532.1"/>
    <property type="molecule type" value="Genomic_DNA"/>
</dbReference>
<dbReference type="InterPro" id="IPR000909">
    <property type="entry name" value="PLipase_C_PInositol-sp_X_dom"/>
</dbReference>
<feature type="compositionally biased region" description="Polar residues" evidence="3">
    <location>
        <begin position="156"/>
        <end position="171"/>
    </location>
</feature>
<dbReference type="InterPro" id="IPR001711">
    <property type="entry name" value="PLipase_C_Pinositol-sp_Y"/>
</dbReference>
<proteinExistence type="predicted"/>
<organism evidence="6 7">
    <name type="scientific">Acrodontium crateriforme</name>
    <dbReference type="NCBI Taxonomy" id="150365"/>
    <lineage>
        <taxon>Eukaryota</taxon>
        <taxon>Fungi</taxon>
        <taxon>Dikarya</taxon>
        <taxon>Ascomycota</taxon>
        <taxon>Pezizomycotina</taxon>
        <taxon>Dothideomycetes</taxon>
        <taxon>Dothideomycetidae</taxon>
        <taxon>Mycosphaerellales</taxon>
        <taxon>Teratosphaeriaceae</taxon>
        <taxon>Acrodontium</taxon>
    </lineage>
</organism>
<keyword evidence="2" id="KW-0442">Lipid degradation</keyword>
<feature type="region of interest" description="Disordered" evidence="3">
    <location>
        <begin position="471"/>
        <end position="502"/>
    </location>
</feature>
<dbReference type="GO" id="GO:0004435">
    <property type="term" value="F:phosphatidylinositol-4,5-bisphosphate phospholipase C activity"/>
    <property type="evidence" value="ECO:0007669"/>
    <property type="project" value="UniProtKB-EC"/>
</dbReference>
<dbReference type="SMART" id="SM00149">
    <property type="entry name" value="PLCYc"/>
    <property type="match status" value="1"/>
</dbReference>
<dbReference type="InterPro" id="IPR001192">
    <property type="entry name" value="PI-PLC_fam"/>
</dbReference>
<dbReference type="AlphaFoldDB" id="A0AAQ3M030"/>
<dbReference type="EC" id="3.1.4.11" evidence="2"/>
<dbReference type="Pfam" id="PF00168">
    <property type="entry name" value="C2"/>
    <property type="match status" value="1"/>
</dbReference>
<dbReference type="SUPFAM" id="SSF49562">
    <property type="entry name" value="C2 domain (Calcium/lipid-binding domain, CaLB)"/>
    <property type="match status" value="1"/>
</dbReference>
<evidence type="ECO:0000256" key="3">
    <source>
        <dbReference type="SAM" id="MobiDB-lite"/>
    </source>
</evidence>
<dbReference type="GO" id="GO:0016042">
    <property type="term" value="P:lipid catabolic process"/>
    <property type="evidence" value="ECO:0007669"/>
    <property type="project" value="UniProtKB-KW"/>
</dbReference>
<dbReference type="SMART" id="SM00148">
    <property type="entry name" value="PLCXc"/>
    <property type="match status" value="1"/>
</dbReference>
<dbReference type="PANTHER" id="PTHR10336">
    <property type="entry name" value="PHOSPHOINOSITIDE-SPECIFIC PHOSPHOLIPASE C FAMILY PROTEIN"/>
    <property type="match status" value="1"/>
</dbReference>
<evidence type="ECO:0000256" key="2">
    <source>
        <dbReference type="RuleBase" id="RU361133"/>
    </source>
</evidence>
<dbReference type="Proteomes" id="UP001303373">
    <property type="component" value="Chromosome 1"/>
</dbReference>
<dbReference type="InterPro" id="IPR035892">
    <property type="entry name" value="C2_domain_sf"/>
</dbReference>
<dbReference type="PROSITE" id="PS50008">
    <property type="entry name" value="PIPLC_Y_DOMAIN"/>
    <property type="match status" value="1"/>
</dbReference>
<dbReference type="Pfam" id="PF00387">
    <property type="entry name" value="PI-PLC-Y"/>
    <property type="match status" value="1"/>
</dbReference>
<keyword evidence="2" id="KW-0443">Lipid metabolism</keyword>
<dbReference type="Gene3D" id="2.60.40.150">
    <property type="entry name" value="C2 domain"/>
    <property type="match status" value="1"/>
</dbReference>
<keyword evidence="1" id="KW-0807">Transducer</keyword>
<accession>A0AAQ3M030</accession>
<dbReference type="CDD" id="cd00275">
    <property type="entry name" value="C2_PLC_like"/>
    <property type="match status" value="1"/>
</dbReference>
<dbReference type="InterPro" id="IPR017946">
    <property type="entry name" value="PLC-like_Pdiesterase_TIM-brl"/>
</dbReference>
<keyword evidence="7" id="KW-1185">Reference proteome</keyword>
<dbReference type="SUPFAM" id="SSF51695">
    <property type="entry name" value="PLC-like phosphodiesterases"/>
    <property type="match status" value="1"/>
</dbReference>
<protein>
    <recommendedName>
        <fullName evidence="2">Phosphoinositide phospholipase C</fullName>
        <ecNumber evidence="2">3.1.4.11</ecNumber>
    </recommendedName>
</protein>
<evidence type="ECO:0000256" key="1">
    <source>
        <dbReference type="ARBA" id="ARBA00023224"/>
    </source>
</evidence>
<evidence type="ECO:0000259" key="5">
    <source>
        <dbReference type="PROSITE" id="PS50008"/>
    </source>
</evidence>
<dbReference type="SMART" id="SM00239">
    <property type="entry name" value="C2"/>
    <property type="match status" value="1"/>
</dbReference>
<dbReference type="CDD" id="cd08598">
    <property type="entry name" value="PI-PLC1c_yeast"/>
    <property type="match status" value="1"/>
</dbReference>
<dbReference type="Gene3D" id="3.20.20.190">
    <property type="entry name" value="Phosphatidylinositol (PI) phosphodiesterase"/>
    <property type="match status" value="1"/>
</dbReference>
<feature type="region of interest" description="Disordered" evidence="3">
    <location>
        <begin position="278"/>
        <end position="300"/>
    </location>
</feature>
<evidence type="ECO:0000259" key="4">
    <source>
        <dbReference type="PROSITE" id="PS50004"/>
    </source>
</evidence>
<gene>
    <name evidence="6" type="ORF">R9X50_00030900</name>
</gene>
<reference evidence="6 7" key="1">
    <citation type="submission" date="2023-11" db="EMBL/GenBank/DDBJ databases">
        <title>An acidophilic fungus is an integral part of prey digestion in a carnivorous sundew plant.</title>
        <authorList>
            <person name="Tsai I.J."/>
        </authorList>
    </citation>
    <scope>NUCLEOTIDE SEQUENCE [LARGE SCALE GENOMIC DNA]</scope>
    <source>
        <strain evidence="6">169a</strain>
    </source>
</reference>
<dbReference type="PRINTS" id="PR00390">
    <property type="entry name" value="PHPHLIPASEC"/>
</dbReference>
<dbReference type="GO" id="GO:0048015">
    <property type="term" value="P:phosphatidylinositol-mediated signaling"/>
    <property type="evidence" value="ECO:0007669"/>
    <property type="project" value="TreeGrafter"/>
</dbReference>
<feature type="domain" description="PI-PLC Y-box" evidence="5">
    <location>
        <begin position="309"/>
        <end position="422"/>
    </location>
</feature>
<dbReference type="PROSITE" id="PS50007">
    <property type="entry name" value="PIPLC_X_DOMAIN"/>
    <property type="match status" value="1"/>
</dbReference>
<dbReference type="Pfam" id="PF00388">
    <property type="entry name" value="PI-PLC-X"/>
    <property type="match status" value="1"/>
</dbReference>
<name>A0AAQ3M030_9PEZI</name>
<evidence type="ECO:0000313" key="7">
    <source>
        <dbReference type="Proteomes" id="UP001303373"/>
    </source>
</evidence>
<feature type="region of interest" description="Disordered" evidence="3">
    <location>
        <begin position="151"/>
        <end position="171"/>
    </location>
</feature>